<feature type="region of interest" description="Disordered" evidence="1">
    <location>
        <begin position="17"/>
        <end position="54"/>
    </location>
</feature>
<protein>
    <submittedName>
        <fullName evidence="2">Uncharacterized protein</fullName>
    </submittedName>
</protein>
<name>A0A7J0CJS9_STRMI</name>
<comment type="caution">
    <text evidence="2">The sequence shown here is derived from an EMBL/GenBank/DDBJ whole genome shotgun (WGS) entry which is preliminary data.</text>
</comment>
<organism evidence="2 3">
    <name type="scientific">Streptomyces microflavus</name>
    <name type="common">Streptomyces lipmanii</name>
    <dbReference type="NCBI Taxonomy" id="1919"/>
    <lineage>
        <taxon>Bacteria</taxon>
        <taxon>Bacillati</taxon>
        <taxon>Actinomycetota</taxon>
        <taxon>Actinomycetes</taxon>
        <taxon>Kitasatosporales</taxon>
        <taxon>Streptomycetaceae</taxon>
        <taxon>Streptomyces</taxon>
    </lineage>
</organism>
<dbReference type="AlphaFoldDB" id="A0A7J0CJS9"/>
<reference evidence="2 3" key="1">
    <citation type="submission" date="2020-05" db="EMBL/GenBank/DDBJ databases">
        <title>Whole genome shotgun sequence of Streptomyces microflavus NBRC 13062.</title>
        <authorList>
            <person name="Komaki H."/>
            <person name="Tamura T."/>
        </authorList>
    </citation>
    <scope>NUCLEOTIDE SEQUENCE [LARGE SCALE GENOMIC DNA]</scope>
    <source>
        <strain evidence="2 3">NBRC 13062</strain>
    </source>
</reference>
<dbReference type="EMBL" id="BLWD01000001">
    <property type="protein sequence ID" value="GFN02740.1"/>
    <property type="molecule type" value="Genomic_DNA"/>
</dbReference>
<proteinExistence type="predicted"/>
<accession>A0A7J0CJS9</accession>
<dbReference type="Proteomes" id="UP000498740">
    <property type="component" value="Unassembled WGS sequence"/>
</dbReference>
<evidence type="ECO:0000313" key="3">
    <source>
        <dbReference type="Proteomes" id="UP000498740"/>
    </source>
</evidence>
<evidence type="ECO:0000313" key="2">
    <source>
        <dbReference type="EMBL" id="GFN02740.1"/>
    </source>
</evidence>
<feature type="compositionally biased region" description="Basic and acidic residues" evidence="1">
    <location>
        <begin position="30"/>
        <end position="40"/>
    </location>
</feature>
<sequence length="69" mass="7587">MRVKDAGTVLVIRHTFRKGREGRPPLPDGEGDRPALDRPVYDLSGDGARTTRGGRGRADYRALKYFASG</sequence>
<gene>
    <name evidence="2" type="ORF">Smic_12960</name>
</gene>
<evidence type="ECO:0000256" key="1">
    <source>
        <dbReference type="SAM" id="MobiDB-lite"/>
    </source>
</evidence>